<reference evidence="3" key="1">
    <citation type="submission" date="2020-05" db="EMBL/GenBank/DDBJ databases">
        <title>Frigoriglobus tundricola gen. nov., sp. nov., a psychrotolerant cellulolytic planctomycete of the family Gemmataceae with two divergent copies of 16S rRNA gene.</title>
        <authorList>
            <person name="Kulichevskaya I.S."/>
            <person name="Ivanova A.A."/>
            <person name="Naumoff D.G."/>
            <person name="Beletsky A.V."/>
            <person name="Rijpstra W.I.C."/>
            <person name="Sinninghe Damste J.S."/>
            <person name="Mardanov A.V."/>
            <person name="Ravin N.V."/>
            <person name="Dedysh S.N."/>
        </authorList>
    </citation>
    <scope>NUCLEOTIDE SEQUENCE [LARGE SCALE GENOMIC DNA]</scope>
    <source>
        <strain evidence="3">PL17</strain>
    </source>
</reference>
<organism evidence="2 3">
    <name type="scientific">Frigoriglobus tundricola</name>
    <dbReference type="NCBI Taxonomy" id="2774151"/>
    <lineage>
        <taxon>Bacteria</taxon>
        <taxon>Pseudomonadati</taxon>
        <taxon>Planctomycetota</taxon>
        <taxon>Planctomycetia</taxon>
        <taxon>Gemmatales</taxon>
        <taxon>Gemmataceae</taxon>
        <taxon>Frigoriglobus</taxon>
    </lineage>
</organism>
<dbReference type="KEGG" id="ftj:FTUN_0967"/>
<keyword evidence="2" id="KW-0326">Glycosidase</keyword>
<dbReference type="InterPro" id="IPR017853">
    <property type="entry name" value="GH"/>
</dbReference>
<dbReference type="SUPFAM" id="SSF51445">
    <property type="entry name" value="(Trans)glycosidases"/>
    <property type="match status" value="1"/>
</dbReference>
<evidence type="ECO:0000313" key="2">
    <source>
        <dbReference type="EMBL" id="QJW93461.1"/>
    </source>
</evidence>
<dbReference type="AlphaFoldDB" id="A0A6M5YJH1"/>
<dbReference type="Gene3D" id="3.20.20.80">
    <property type="entry name" value="Glycosidases"/>
    <property type="match status" value="1"/>
</dbReference>
<keyword evidence="2" id="KW-0378">Hydrolase</keyword>
<keyword evidence="3" id="KW-1185">Reference proteome</keyword>
<dbReference type="Proteomes" id="UP000503447">
    <property type="component" value="Chromosome"/>
</dbReference>
<protein>
    <submittedName>
        <fullName evidence="2">Retaining beta-xylosidase</fullName>
        <ecNumber evidence="2">3.2.1.37</ecNumber>
    </submittedName>
</protein>
<dbReference type="EC" id="3.2.1.37" evidence="2"/>
<evidence type="ECO:0000313" key="3">
    <source>
        <dbReference type="Proteomes" id="UP000503447"/>
    </source>
</evidence>
<dbReference type="PANTHER" id="PTHR12631">
    <property type="entry name" value="ALPHA-L-IDURONIDASE"/>
    <property type="match status" value="1"/>
</dbReference>
<proteinExistence type="predicted"/>
<dbReference type="PANTHER" id="PTHR12631:SF10">
    <property type="entry name" value="BETA-XYLOSIDASE-LIKE PROTEIN-RELATED"/>
    <property type="match status" value="1"/>
</dbReference>
<evidence type="ECO:0000256" key="1">
    <source>
        <dbReference type="SAM" id="SignalP"/>
    </source>
</evidence>
<feature type="chain" id="PRO_5026808598" evidence="1">
    <location>
        <begin position="28"/>
        <end position="595"/>
    </location>
</feature>
<name>A0A6M5YJH1_9BACT</name>
<dbReference type="RefSeq" id="WP_171469645.1">
    <property type="nucleotide sequence ID" value="NZ_CP053452.2"/>
</dbReference>
<dbReference type="GO" id="GO:0009044">
    <property type="term" value="F:xylan 1,4-beta-xylosidase activity"/>
    <property type="evidence" value="ECO:0007669"/>
    <property type="project" value="UniProtKB-EC"/>
</dbReference>
<dbReference type="InterPro" id="IPR051923">
    <property type="entry name" value="Glycosyl_Hydrolase_39"/>
</dbReference>
<sequence length="595" mass="63874">MSTRRGLSGGACVVALAVGFGVGPTTAQPEAPKQRPAATPWGVSSSASAFRDHAKWFPRVAEAGVTSVRLFPEWNGFESTTGKWTWTNGDSLVKSAADNKMEITAILMGSPPGAKASHAFPMDNLAGWSDYVAAVVGRYGKHVRYWEVWNEGNGGFNDGKHTTTDYAKLAVATYAAVKKAAPTARVGLSVASYDAPYLYQAVLAMAKAGKPNSFDYLCVHPYEIADGLAEPDGEVPFLWMSRLLRDALKVSAPERADAEIWITEVGHRIEKRNHHVVTESDAAKALAKIYTMAIAQGIARTQWFEARDPVGEDQGFGLLSRDGTARPSYKTLKTLTTLLGPTPAYHGWLALGKGGRGYGFVFQGKAGPVLAAWMPAGLKDATLTFPTDVETTDSVTGAVTRFTAGQPLELTDTPRLITGLPAAVVKEAKANAGKNFPWGGDYSAAKTVSCQPGSPDVNSGIAQVHRGNPSVKFADGTTGILVEGDISHPVSFYVHPSFAKLLTKEYYVRATVRRVAAGNVGMNLLYEVADSQGRSPYANTGKWGGTTKDDGWQTISWHVTDACFSKMWGNDFTLRPEQSVPFVIGKVEVSIEPFK</sequence>
<accession>A0A6M5YJH1</accession>
<feature type="signal peptide" evidence="1">
    <location>
        <begin position="1"/>
        <end position="27"/>
    </location>
</feature>
<keyword evidence="1" id="KW-0732">Signal</keyword>
<dbReference type="EMBL" id="CP053452">
    <property type="protein sequence ID" value="QJW93461.1"/>
    <property type="molecule type" value="Genomic_DNA"/>
</dbReference>
<gene>
    <name evidence="2" type="ORF">FTUN_0967</name>
</gene>